<protein>
    <submittedName>
        <fullName evidence="2">Uncharacterized protein</fullName>
    </submittedName>
</protein>
<evidence type="ECO:0000256" key="1">
    <source>
        <dbReference type="SAM" id="MobiDB-lite"/>
    </source>
</evidence>
<organism evidence="2 3">
    <name type="scientific">Volvox africanus</name>
    <dbReference type="NCBI Taxonomy" id="51714"/>
    <lineage>
        <taxon>Eukaryota</taxon>
        <taxon>Viridiplantae</taxon>
        <taxon>Chlorophyta</taxon>
        <taxon>core chlorophytes</taxon>
        <taxon>Chlorophyceae</taxon>
        <taxon>CS clade</taxon>
        <taxon>Chlamydomonadales</taxon>
        <taxon>Volvocaceae</taxon>
        <taxon>Volvox</taxon>
    </lineage>
</organism>
<dbReference type="Proteomes" id="UP001165090">
    <property type="component" value="Unassembled WGS sequence"/>
</dbReference>
<evidence type="ECO:0000313" key="3">
    <source>
        <dbReference type="Proteomes" id="UP001165090"/>
    </source>
</evidence>
<feature type="compositionally biased region" description="Low complexity" evidence="1">
    <location>
        <begin position="176"/>
        <end position="199"/>
    </location>
</feature>
<feature type="compositionally biased region" description="Polar residues" evidence="1">
    <location>
        <begin position="273"/>
        <end position="282"/>
    </location>
</feature>
<dbReference type="EMBL" id="BSDZ01000079">
    <property type="protein sequence ID" value="GLI67934.1"/>
    <property type="molecule type" value="Genomic_DNA"/>
</dbReference>
<evidence type="ECO:0000313" key="2">
    <source>
        <dbReference type="EMBL" id="GLI67934.1"/>
    </source>
</evidence>
<sequence>MRSAAERIAAGLLRSLSVSTLSEASCVATDVLSASVSTAAHMASTSGRVGRPSHVPQSSGRLNVVVVSPECKFPTNRKRSAAIITMTTGVRSSQLVAVGGFPLAGMTGHIYFRGFAASAAVPHSDSASKEAVAEVVAVDEAARMVLEDPMSRLMASQGMPVGLSLRRKADTAAAGAAGRDAASSTCREASSGSGTSQSTMGGGGHEEADGGLEEDLSQAPPSEPAYQMEAFSDMLRATAAASRRGGGNGGDGTDDGDDGGFTTGVQRLGPSSLEDSWGTTRESPADIARRIVESNLDAERELVGGRGAGGSEDSDNEGPEQQLTLSPSEQKYASLEAMSADIKKLDEVFAVLASVPWLDEDVLAEKELKGVAKVGLLGTLEEVGFNIRPQLLRIWSGERGAELAAGPGLEFRDQAALLAILFHTQQIEDKHGAPPGGYLREPPPQQQQTEQQARHQQAVEGQGMKGQEREA</sequence>
<feature type="region of interest" description="Disordered" evidence="1">
    <location>
        <begin position="429"/>
        <end position="471"/>
    </location>
</feature>
<gene>
    <name evidence="2" type="ORF">VaNZ11_012262</name>
</gene>
<reference evidence="2 3" key="1">
    <citation type="journal article" date="2023" name="IScience">
        <title>Expanded male sex-determining region conserved during the evolution of homothallism in the green alga Volvox.</title>
        <authorList>
            <person name="Yamamoto K."/>
            <person name="Matsuzaki R."/>
            <person name="Mahakham W."/>
            <person name="Heman W."/>
            <person name="Sekimoto H."/>
            <person name="Kawachi M."/>
            <person name="Minakuchi Y."/>
            <person name="Toyoda A."/>
            <person name="Nozaki H."/>
        </authorList>
    </citation>
    <scope>NUCLEOTIDE SEQUENCE [LARGE SCALE GENOMIC DNA]</scope>
    <source>
        <strain evidence="2 3">NIES-4468</strain>
    </source>
</reference>
<feature type="region of interest" description="Disordered" evidence="1">
    <location>
        <begin position="240"/>
        <end position="286"/>
    </location>
</feature>
<name>A0ABQ5SDS6_9CHLO</name>
<feature type="compositionally biased region" description="Low complexity" evidence="1">
    <location>
        <begin position="446"/>
        <end position="458"/>
    </location>
</feature>
<accession>A0ABQ5SDS6</accession>
<comment type="caution">
    <text evidence="2">The sequence shown here is derived from an EMBL/GenBank/DDBJ whole genome shotgun (WGS) entry which is preliminary data.</text>
</comment>
<feature type="region of interest" description="Disordered" evidence="1">
    <location>
        <begin position="298"/>
        <end position="327"/>
    </location>
</feature>
<proteinExistence type="predicted"/>
<feature type="region of interest" description="Disordered" evidence="1">
    <location>
        <begin position="176"/>
        <end position="222"/>
    </location>
</feature>
<keyword evidence="3" id="KW-1185">Reference proteome</keyword>